<sequence>DANRLAGLAGLDLSQATFAWDRRMRGPGMGMGTAAPMNVQRPLQMALPVSTNHAGLGLMEASGGMPNTFGTDMNLSVPVNTGMNLSAFNQGMYLPNYFNQGMYLPAITPTNLPVAGMNGMGPGPVGNQMPTLPPSAGSSQAPNTPTLADTLALQAQFLSGKRKEEGVWLCKADLERLKEFGEVLETRGRLQSIKWPLQLHPEAHPKMTKCKNCKIRRKCQFVKRAVA</sequence>
<comment type="caution">
    <text evidence="1">The sequence shown here is derived from an EMBL/GenBank/DDBJ whole genome shotgun (WGS) entry which is preliminary data.</text>
</comment>
<reference evidence="1" key="2">
    <citation type="submission" date="2020-05" db="EMBL/GenBank/DDBJ databases">
        <authorList>
            <person name="Kim H.-S."/>
            <person name="Proctor R.H."/>
            <person name="Brown D.W."/>
        </authorList>
    </citation>
    <scope>NUCLEOTIDE SEQUENCE</scope>
    <source>
        <strain evidence="1">NRRL 22465</strain>
    </source>
</reference>
<accession>A0A8H4XHP8</accession>
<gene>
    <name evidence="1" type="ORF">FZEAL_8576</name>
</gene>
<dbReference type="AlphaFoldDB" id="A0A8H4XHP8"/>
<evidence type="ECO:0000313" key="2">
    <source>
        <dbReference type="Proteomes" id="UP000635477"/>
    </source>
</evidence>
<keyword evidence="2" id="KW-1185">Reference proteome</keyword>
<feature type="non-terminal residue" evidence="1">
    <location>
        <position position="1"/>
    </location>
</feature>
<organism evidence="1 2">
    <name type="scientific">Fusarium zealandicum</name>
    <dbReference type="NCBI Taxonomy" id="1053134"/>
    <lineage>
        <taxon>Eukaryota</taxon>
        <taxon>Fungi</taxon>
        <taxon>Dikarya</taxon>
        <taxon>Ascomycota</taxon>
        <taxon>Pezizomycotina</taxon>
        <taxon>Sordariomycetes</taxon>
        <taxon>Hypocreomycetidae</taxon>
        <taxon>Hypocreales</taxon>
        <taxon>Nectriaceae</taxon>
        <taxon>Fusarium</taxon>
        <taxon>Fusarium staphyleae species complex</taxon>
    </lineage>
</organism>
<proteinExistence type="predicted"/>
<protein>
    <submittedName>
        <fullName evidence="1">Uncharacterized protein</fullName>
    </submittedName>
</protein>
<dbReference type="Proteomes" id="UP000635477">
    <property type="component" value="Unassembled WGS sequence"/>
</dbReference>
<evidence type="ECO:0000313" key="1">
    <source>
        <dbReference type="EMBL" id="KAF4974525.1"/>
    </source>
</evidence>
<reference evidence="1" key="1">
    <citation type="journal article" date="2020" name="BMC Genomics">
        <title>Correction to: Identification and distribution of gene clusters required for synthesis of sphingolipid metabolism inhibitors in diverse species of the filamentous fungus Fusarium.</title>
        <authorList>
            <person name="Kim H.S."/>
            <person name="Lohmar J.M."/>
            <person name="Busman M."/>
            <person name="Brown D.W."/>
            <person name="Naumann T.A."/>
            <person name="Divon H.H."/>
            <person name="Lysoe E."/>
            <person name="Uhlig S."/>
            <person name="Proctor R.H."/>
        </authorList>
    </citation>
    <scope>NUCLEOTIDE SEQUENCE</scope>
    <source>
        <strain evidence="1">NRRL 22465</strain>
    </source>
</reference>
<dbReference type="EMBL" id="JABEYC010000738">
    <property type="protein sequence ID" value="KAF4974525.1"/>
    <property type="molecule type" value="Genomic_DNA"/>
</dbReference>
<name>A0A8H4XHP8_9HYPO</name>